<keyword evidence="2" id="KW-1133">Transmembrane helix</keyword>
<dbReference type="AlphaFoldDB" id="A0A9D4PJ54"/>
<feature type="transmembrane region" description="Helical" evidence="2">
    <location>
        <begin position="44"/>
        <end position="64"/>
    </location>
</feature>
<organism evidence="3 4">
    <name type="scientific">Rhipicephalus sanguineus</name>
    <name type="common">Brown dog tick</name>
    <name type="synonym">Ixodes sanguineus</name>
    <dbReference type="NCBI Taxonomy" id="34632"/>
    <lineage>
        <taxon>Eukaryota</taxon>
        <taxon>Metazoa</taxon>
        <taxon>Ecdysozoa</taxon>
        <taxon>Arthropoda</taxon>
        <taxon>Chelicerata</taxon>
        <taxon>Arachnida</taxon>
        <taxon>Acari</taxon>
        <taxon>Parasitiformes</taxon>
        <taxon>Ixodida</taxon>
        <taxon>Ixodoidea</taxon>
        <taxon>Ixodidae</taxon>
        <taxon>Rhipicephalinae</taxon>
        <taxon>Rhipicephalus</taxon>
        <taxon>Rhipicephalus</taxon>
    </lineage>
</organism>
<reference evidence="3" key="2">
    <citation type="submission" date="2021-09" db="EMBL/GenBank/DDBJ databases">
        <authorList>
            <person name="Jia N."/>
            <person name="Wang J."/>
            <person name="Shi W."/>
            <person name="Du L."/>
            <person name="Sun Y."/>
            <person name="Zhan W."/>
            <person name="Jiang J."/>
            <person name="Wang Q."/>
            <person name="Zhang B."/>
            <person name="Ji P."/>
            <person name="Sakyi L.B."/>
            <person name="Cui X."/>
            <person name="Yuan T."/>
            <person name="Jiang B."/>
            <person name="Yang W."/>
            <person name="Lam T.T.-Y."/>
            <person name="Chang Q."/>
            <person name="Ding S."/>
            <person name="Wang X."/>
            <person name="Zhu J."/>
            <person name="Ruan X."/>
            <person name="Zhao L."/>
            <person name="Wei J."/>
            <person name="Que T."/>
            <person name="Du C."/>
            <person name="Cheng J."/>
            <person name="Dai P."/>
            <person name="Han X."/>
            <person name="Huang E."/>
            <person name="Gao Y."/>
            <person name="Liu J."/>
            <person name="Shao H."/>
            <person name="Ye R."/>
            <person name="Li L."/>
            <person name="Wei W."/>
            <person name="Wang X."/>
            <person name="Wang C."/>
            <person name="Huo Q."/>
            <person name="Li W."/>
            <person name="Guo W."/>
            <person name="Chen H."/>
            <person name="Chen S."/>
            <person name="Zhou L."/>
            <person name="Zhou L."/>
            <person name="Ni X."/>
            <person name="Tian J."/>
            <person name="Zhou Y."/>
            <person name="Sheng Y."/>
            <person name="Liu T."/>
            <person name="Pan Y."/>
            <person name="Xia L."/>
            <person name="Li J."/>
            <person name="Zhao F."/>
            <person name="Cao W."/>
        </authorList>
    </citation>
    <scope>NUCLEOTIDE SEQUENCE</scope>
    <source>
        <strain evidence="3">Rsan-2018</strain>
        <tissue evidence="3">Larvae</tissue>
    </source>
</reference>
<dbReference type="Proteomes" id="UP000821837">
    <property type="component" value="Unassembled WGS sequence"/>
</dbReference>
<dbReference type="EMBL" id="JABSTV010001253">
    <property type="protein sequence ID" value="KAH7944176.1"/>
    <property type="molecule type" value="Genomic_DNA"/>
</dbReference>
<keyword evidence="2" id="KW-0812">Transmembrane</keyword>
<evidence type="ECO:0000256" key="2">
    <source>
        <dbReference type="SAM" id="Phobius"/>
    </source>
</evidence>
<sequence>MPQFGWFSRARSPSLSPLSDYRSPAFELARLRSRAVAKFRWKEIYASLVVISCLIMALVVIIAWNRKMDVSRKEPKSQKQEGPLGRAETVAPIAEATNGKNYWLPTSRAAADKPHVEAAPRVQLKRKATSPPSSLTYVAEIEDDDNSHTGSYDAPLVVGAEGTAASECTSPQCGKLNKWFEEAVVSQADPCRERNTFVCNASLVLPSWDEMAEKMPLGERTLPHTLSAPPSGKGEATGSGSAKETVGLSELSESCLRYAWNPEEGVEDILMFLSQFNLDLRKMADDVTEDPLERMIELSFGYGLDPLVSFSMEYNVTSDANHAFVLQISTSAELEEFFWSLERLDEKAVEDFYRLVLTRYALLQDTDVAQLLQEYDEENILNATADSSPRAKISIAEVSRATEVSTALWKKLLGGYCPFQSTCEDYVLTDERALALVAYVARAGETLKTRRLLAWHTLLRLVGAKADVLWLLNRTHSDSDYREDYDFATNSEAKCERLLYRVNGIRCTVVDMFEGRNVVPTETVASVANFMAHFQNAIGSIFSSPLDNKEDGLAVSVTVPRDETFAKVNQTPLLEEEDGYPFAVFKRIEDAEARQLSPKGKSFPLLWLRCVRAWHALPPLVRVLLPGMASVAPVPHPAALFRMPYYDTHTLAAYNFASLGQNDTWRQKKVNLSGVPNGTLLNHVVGLKVAYLALLRSSNATIASRSEAQLFSGVHLSSKELFLLIHCALSCALGGRRSVHQSREEQHCMVVYRSFRPFIDKPCARPTHENELNDCRYV</sequence>
<evidence type="ECO:0000256" key="1">
    <source>
        <dbReference type="SAM" id="MobiDB-lite"/>
    </source>
</evidence>
<feature type="region of interest" description="Disordered" evidence="1">
    <location>
        <begin position="221"/>
        <end position="245"/>
    </location>
</feature>
<comment type="caution">
    <text evidence="3">The sequence shown here is derived from an EMBL/GenBank/DDBJ whole genome shotgun (WGS) entry which is preliminary data.</text>
</comment>
<keyword evidence="2" id="KW-0472">Membrane</keyword>
<name>A0A9D4PJ54_RHISA</name>
<accession>A0A9D4PJ54</accession>
<reference evidence="3" key="1">
    <citation type="journal article" date="2020" name="Cell">
        <title>Large-Scale Comparative Analyses of Tick Genomes Elucidate Their Genetic Diversity and Vector Capacities.</title>
        <authorList>
            <consortium name="Tick Genome and Microbiome Consortium (TIGMIC)"/>
            <person name="Jia N."/>
            <person name="Wang J."/>
            <person name="Shi W."/>
            <person name="Du L."/>
            <person name="Sun Y."/>
            <person name="Zhan W."/>
            <person name="Jiang J.F."/>
            <person name="Wang Q."/>
            <person name="Zhang B."/>
            <person name="Ji P."/>
            <person name="Bell-Sakyi L."/>
            <person name="Cui X.M."/>
            <person name="Yuan T.T."/>
            <person name="Jiang B.G."/>
            <person name="Yang W.F."/>
            <person name="Lam T.T."/>
            <person name="Chang Q.C."/>
            <person name="Ding S.J."/>
            <person name="Wang X.J."/>
            <person name="Zhu J.G."/>
            <person name="Ruan X.D."/>
            <person name="Zhao L."/>
            <person name="Wei J.T."/>
            <person name="Ye R.Z."/>
            <person name="Que T.C."/>
            <person name="Du C.H."/>
            <person name="Zhou Y.H."/>
            <person name="Cheng J.X."/>
            <person name="Dai P.F."/>
            <person name="Guo W.B."/>
            <person name="Han X.H."/>
            <person name="Huang E.J."/>
            <person name="Li L.F."/>
            <person name="Wei W."/>
            <person name="Gao Y.C."/>
            <person name="Liu J.Z."/>
            <person name="Shao H.Z."/>
            <person name="Wang X."/>
            <person name="Wang C.C."/>
            <person name="Yang T.C."/>
            <person name="Huo Q.B."/>
            <person name="Li W."/>
            <person name="Chen H.Y."/>
            <person name="Chen S.E."/>
            <person name="Zhou L.G."/>
            <person name="Ni X.B."/>
            <person name="Tian J.H."/>
            <person name="Sheng Y."/>
            <person name="Liu T."/>
            <person name="Pan Y.S."/>
            <person name="Xia L.Y."/>
            <person name="Li J."/>
            <person name="Zhao F."/>
            <person name="Cao W.C."/>
        </authorList>
    </citation>
    <scope>NUCLEOTIDE SEQUENCE</scope>
    <source>
        <strain evidence="3">Rsan-2018</strain>
    </source>
</reference>
<protein>
    <submittedName>
        <fullName evidence="3">Uncharacterized protein</fullName>
    </submittedName>
</protein>
<keyword evidence="4" id="KW-1185">Reference proteome</keyword>
<gene>
    <name evidence="3" type="ORF">HPB52_016737</name>
</gene>
<evidence type="ECO:0000313" key="3">
    <source>
        <dbReference type="EMBL" id="KAH7944176.1"/>
    </source>
</evidence>
<proteinExistence type="predicted"/>
<evidence type="ECO:0000313" key="4">
    <source>
        <dbReference type="Proteomes" id="UP000821837"/>
    </source>
</evidence>
<feature type="region of interest" description="Disordered" evidence="1">
    <location>
        <begin position="71"/>
        <end position="91"/>
    </location>
</feature>
<dbReference type="VEuPathDB" id="VectorBase:RSAN_029148"/>